<accession>A0A4Y2CJ69</accession>
<evidence type="ECO:0000313" key="3">
    <source>
        <dbReference type="Proteomes" id="UP000499080"/>
    </source>
</evidence>
<sequence>MILKVGRKQRTINTIASLKSGKCYWEERRLPQKRTLPWHLGSIEERSPRQLGYEVRSTDISGPYEVVLSRWRYSTPPYYTPREPTTYRRLLIRKLVVSGRKEVSGPKINFRVLTISEPRWPSGKMSALEPEGSTEDPSYIGTVAR</sequence>
<dbReference type="EMBL" id="BGPR01000202">
    <property type="protein sequence ID" value="GBM04400.1"/>
    <property type="molecule type" value="Genomic_DNA"/>
</dbReference>
<organism evidence="2 3">
    <name type="scientific">Araneus ventricosus</name>
    <name type="common">Orbweaver spider</name>
    <name type="synonym">Epeira ventricosa</name>
    <dbReference type="NCBI Taxonomy" id="182803"/>
    <lineage>
        <taxon>Eukaryota</taxon>
        <taxon>Metazoa</taxon>
        <taxon>Ecdysozoa</taxon>
        <taxon>Arthropoda</taxon>
        <taxon>Chelicerata</taxon>
        <taxon>Arachnida</taxon>
        <taxon>Araneae</taxon>
        <taxon>Araneomorphae</taxon>
        <taxon>Entelegynae</taxon>
        <taxon>Araneoidea</taxon>
        <taxon>Araneidae</taxon>
        <taxon>Araneus</taxon>
    </lineage>
</organism>
<comment type="caution">
    <text evidence="2">The sequence shown here is derived from an EMBL/GenBank/DDBJ whole genome shotgun (WGS) entry which is preliminary data.</text>
</comment>
<protein>
    <submittedName>
        <fullName evidence="2">Uncharacterized protein</fullName>
    </submittedName>
</protein>
<feature type="region of interest" description="Disordered" evidence="1">
    <location>
        <begin position="122"/>
        <end position="145"/>
    </location>
</feature>
<dbReference type="Proteomes" id="UP000499080">
    <property type="component" value="Unassembled WGS sequence"/>
</dbReference>
<gene>
    <name evidence="2" type="ORF">AVEN_35580_1</name>
</gene>
<dbReference type="AlphaFoldDB" id="A0A4Y2CJ69"/>
<evidence type="ECO:0000313" key="2">
    <source>
        <dbReference type="EMBL" id="GBM04400.1"/>
    </source>
</evidence>
<name>A0A4Y2CJ69_ARAVE</name>
<evidence type="ECO:0000256" key="1">
    <source>
        <dbReference type="SAM" id="MobiDB-lite"/>
    </source>
</evidence>
<proteinExistence type="predicted"/>
<reference evidence="2 3" key="1">
    <citation type="journal article" date="2019" name="Sci. Rep.">
        <title>Orb-weaving spider Araneus ventricosus genome elucidates the spidroin gene catalogue.</title>
        <authorList>
            <person name="Kono N."/>
            <person name="Nakamura H."/>
            <person name="Ohtoshi R."/>
            <person name="Moran D.A.P."/>
            <person name="Shinohara A."/>
            <person name="Yoshida Y."/>
            <person name="Fujiwara M."/>
            <person name="Mori M."/>
            <person name="Tomita M."/>
            <person name="Arakawa K."/>
        </authorList>
    </citation>
    <scope>NUCLEOTIDE SEQUENCE [LARGE SCALE GENOMIC DNA]</scope>
</reference>
<keyword evidence="3" id="KW-1185">Reference proteome</keyword>